<dbReference type="RefSeq" id="WP_075858642.1">
    <property type="nucleotide sequence ID" value="NZ_BDJK01000009.1"/>
</dbReference>
<dbReference type="InterPro" id="IPR018392">
    <property type="entry name" value="LysM"/>
</dbReference>
<organism evidence="2 3">
    <name type="scientific">Carboxydothermus pertinax</name>
    <dbReference type="NCBI Taxonomy" id="870242"/>
    <lineage>
        <taxon>Bacteria</taxon>
        <taxon>Bacillati</taxon>
        <taxon>Bacillota</taxon>
        <taxon>Clostridia</taxon>
        <taxon>Thermoanaerobacterales</taxon>
        <taxon>Thermoanaerobacteraceae</taxon>
        <taxon>Carboxydothermus</taxon>
    </lineage>
</organism>
<protein>
    <recommendedName>
        <fullName evidence="1">LysM domain-containing protein</fullName>
    </recommendedName>
</protein>
<dbReference type="Pfam" id="PF01476">
    <property type="entry name" value="LysM"/>
    <property type="match status" value="1"/>
</dbReference>
<accession>A0A1L8CTA5</accession>
<proteinExistence type="predicted"/>
<dbReference type="InterPro" id="IPR024300">
    <property type="entry name" value="SipL_SPOCS_dom"/>
</dbReference>
<gene>
    <name evidence="2" type="ORF">cpu_06680</name>
</gene>
<dbReference type="InterPro" id="IPR036779">
    <property type="entry name" value="LysM_dom_sf"/>
</dbReference>
<dbReference type="Pfam" id="PF12673">
    <property type="entry name" value="SipL"/>
    <property type="match status" value="3"/>
</dbReference>
<feature type="domain" description="LysM" evidence="1">
    <location>
        <begin position="455"/>
        <end position="499"/>
    </location>
</feature>
<comment type="caution">
    <text evidence="2">The sequence shown here is derived from an EMBL/GenBank/DDBJ whole genome shotgun (WGS) entry which is preliminary data.</text>
</comment>
<dbReference type="PROSITE" id="PS51782">
    <property type="entry name" value="LYSM"/>
    <property type="match status" value="1"/>
</dbReference>
<dbReference type="Gene3D" id="3.10.350.10">
    <property type="entry name" value="LysM domain"/>
    <property type="match status" value="1"/>
</dbReference>
<dbReference type="OrthoDB" id="9779340at2"/>
<evidence type="ECO:0000313" key="2">
    <source>
        <dbReference type="EMBL" id="GAV22158.1"/>
    </source>
</evidence>
<evidence type="ECO:0000259" key="1">
    <source>
        <dbReference type="PROSITE" id="PS51782"/>
    </source>
</evidence>
<name>A0A1L8CTA5_9THEO</name>
<reference evidence="3" key="1">
    <citation type="submission" date="2016-12" db="EMBL/GenBank/DDBJ databases">
        <title>Draft Genome Sequences od Carboxydothermus pertinax and islandicus, Hydrogenogenic Carboxydotrophic Bacteria.</title>
        <authorList>
            <person name="Fukuyama Y."/>
            <person name="Ohmae K."/>
            <person name="Yoneda Y."/>
            <person name="Yoshida T."/>
            <person name="Sako Y."/>
        </authorList>
    </citation>
    <scope>NUCLEOTIDE SEQUENCE [LARGE SCALE GENOMIC DNA]</scope>
    <source>
        <strain evidence="3">Ug1</strain>
    </source>
</reference>
<sequence>MDVFKEQLKVNVLVGEVEKELKLLSTIDLPSYLPPIGKVIRTYAESKIQKAMVENGKIRINGTVTVHLYYLAQKRHDEVQHFAKNLPFEDLLDLPGISKEAMLKTNSEVMDFKESAEANGKEFSVEITLKNKVRAVKPTVMDVVIDVPDNFLPEKSLIKVDAVIGMGEKEKSYQSRVKLPREKPDIDGVRDVTGEFRARTFRTLTGKVVVEGEIAVNVTYYHEDHEYTVRFVLPVFEFVEVSMAQEGMMAEVGGEVLEIKAAKLSERELKIEARLKFSAQALMEKQLRVVTKLTGANYTTMKLLAEKVVGENAAQAIAQKECKLDEEVKILHIHQEKVMVNTSRLTDGQAEINGETMLGVMYLPEGSAEVHHLDLSVPFRLTINVPGAQPGQNLSIWPKVEYVDVKVVDNCILKAEAVVQVRVKATQTISQEVVTEVGEVAGMPPEMPPSIPKTIKYEIKPGDTFYKIARKIGVPVEEILKLNPGKDPYNLMPGDIILIPVTAGPPLG</sequence>
<dbReference type="Proteomes" id="UP000187485">
    <property type="component" value="Unassembled WGS sequence"/>
</dbReference>
<dbReference type="SMART" id="SM00257">
    <property type="entry name" value="LysM"/>
    <property type="match status" value="1"/>
</dbReference>
<evidence type="ECO:0000313" key="3">
    <source>
        <dbReference type="Proteomes" id="UP000187485"/>
    </source>
</evidence>
<dbReference type="CDD" id="cd00118">
    <property type="entry name" value="LysM"/>
    <property type="match status" value="1"/>
</dbReference>
<keyword evidence="3" id="KW-1185">Reference proteome</keyword>
<dbReference type="STRING" id="870242.cpu_06680"/>
<dbReference type="SUPFAM" id="SSF54106">
    <property type="entry name" value="LysM domain"/>
    <property type="match status" value="1"/>
</dbReference>
<dbReference type="EMBL" id="BDJK01000009">
    <property type="protein sequence ID" value="GAV22158.1"/>
    <property type="molecule type" value="Genomic_DNA"/>
</dbReference>
<dbReference type="AlphaFoldDB" id="A0A1L8CTA5"/>